<dbReference type="Proteomes" id="UP001183226">
    <property type="component" value="Unassembled WGS sequence"/>
</dbReference>
<feature type="transmembrane region" description="Helical" evidence="7">
    <location>
        <begin position="70"/>
        <end position="93"/>
    </location>
</feature>
<dbReference type="SUPFAM" id="SSF52540">
    <property type="entry name" value="P-loop containing nucleoside triphosphate hydrolases"/>
    <property type="match status" value="1"/>
</dbReference>
<comment type="caution">
    <text evidence="9">The sequence shown here is derived from an EMBL/GenBank/DDBJ whole genome shotgun (WGS) entry which is preliminary data.</text>
</comment>
<evidence type="ECO:0000256" key="7">
    <source>
        <dbReference type="SAM" id="Phobius"/>
    </source>
</evidence>
<dbReference type="Gene3D" id="1.20.1560.10">
    <property type="entry name" value="ABC transporter type 1, transmembrane domain"/>
    <property type="match status" value="1"/>
</dbReference>
<keyword evidence="2 7" id="KW-0812">Transmembrane</keyword>
<dbReference type="InterPro" id="IPR003439">
    <property type="entry name" value="ABC_transporter-like_ATP-bd"/>
</dbReference>
<feature type="transmembrane region" description="Helical" evidence="7">
    <location>
        <begin position="302"/>
        <end position="335"/>
    </location>
</feature>
<feature type="transmembrane region" description="Helical" evidence="7">
    <location>
        <begin position="181"/>
        <end position="202"/>
    </location>
</feature>
<accession>A0ABU2KYL1</accession>
<sequence length="646" mass="69054">MDDILPDDHACPHLKCPRYRGKLTSRFHPWFSDLTRLSLRRMLTRLPALIATALAWSWKAGPRETLLTIGLNVAAGAVSAVVLTAVVGILQGLFAEGPTPQRLQAALPSLLLAGAAIVARAGLRSGAIWAQGRLTPLVERAVEVELVSVATATRLEAFDDSDWCDQLHRARTLGTYEAGRITGYAADIATELISLLAVATVVTVLHPVLLPLLVLTVAPVGWAAIRSARMRYERMRALSTSNRLLYMYTHAMTERDSAAELRAYAMRPMLLAEFSRISDHVRDSLLAVVGDQTRTRALGDVLGGIATLATYTALIALLLAGLMPLAVAGAAYVALGQGKAALDRLMSAINSCYESGLYLSDLLEAFTEARRRTPPATSGTTPGPLQELRVQGVDFAYPGAATNALTDVSITVERGQVVALVGENGSGKSTLATLISGLYSPDAGAIRWNGTAITDLDQEQLHARIGLIRQQYQQWPFSAERNITMAAAEATDAGRLERALRLSGADAVVHELGHGLATPLDTRFKDGEDLSGGQRQRIAAARGLYPHADLVIADEPTAALDARAEERLFATFQAAAQGAAVLLITHRLASTRTADWIYVLDHGRVVEQGTHTDLISRGGLYAELYGIQAAAYNGGPVSPVRATGDS</sequence>
<feature type="transmembrane region" description="Helical" evidence="7">
    <location>
        <begin position="105"/>
        <end position="123"/>
    </location>
</feature>
<dbReference type="InterPro" id="IPR003593">
    <property type="entry name" value="AAA+_ATPase"/>
</dbReference>
<keyword evidence="6 7" id="KW-0472">Membrane</keyword>
<proteinExistence type="predicted"/>
<dbReference type="InterPro" id="IPR039421">
    <property type="entry name" value="Type_1_exporter"/>
</dbReference>
<keyword evidence="10" id="KW-1185">Reference proteome</keyword>
<dbReference type="SMART" id="SM00382">
    <property type="entry name" value="AAA"/>
    <property type="match status" value="1"/>
</dbReference>
<feature type="domain" description="ABC transporter" evidence="8">
    <location>
        <begin position="388"/>
        <end position="627"/>
    </location>
</feature>
<keyword evidence="4 9" id="KW-0067">ATP-binding</keyword>
<dbReference type="PROSITE" id="PS50893">
    <property type="entry name" value="ABC_TRANSPORTER_2"/>
    <property type="match status" value="1"/>
</dbReference>
<dbReference type="EMBL" id="JAVREK010000023">
    <property type="protein sequence ID" value="MDT0304332.1"/>
    <property type="molecule type" value="Genomic_DNA"/>
</dbReference>
<evidence type="ECO:0000256" key="5">
    <source>
        <dbReference type="ARBA" id="ARBA00022989"/>
    </source>
</evidence>
<dbReference type="PANTHER" id="PTHR24221:SF646">
    <property type="entry name" value="HAEMOLYSIN SECRETION ATP-BINDING PROTEIN"/>
    <property type="match status" value="1"/>
</dbReference>
<keyword evidence="5 7" id="KW-1133">Transmembrane helix</keyword>
<organism evidence="9 10">
    <name type="scientific">Streptomonospora wellingtoniae</name>
    <dbReference type="NCBI Taxonomy" id="3075544"/>
    <lineage>
        <taxon>Bacteria</taxon>
        <taxon>Bacillati</taxon>
        <taxon>Actinomycetota</taxon>
        <taxon>Actinomycetes</taxon>
        <taxon>Streptosporangiales</taxon>
        <taxon>Nocardiopsidaceae</taxon>
        <taxon>Streptomonospora</taxon>
    </lineage>
</organism>
<dbReference type="PANTHER" id="PTHR24221">
    <property type="entry name" value="ATP-BINDING CASSETTE SUB-FAMILY B"/>
    <property type="match status" value="1"/>
</dbReference>
<keyword evidence="3" id="KW-0547">Nucleotide-binding</keyword>
<protein>
    <submittedName>
        <fullName evidence="9">ABC transporter ATP-binding protein</fullName>
    </submittedName>
</protein>
<evidence type="ECO:0000256" key="1">
    <source>
        <dbReference type="ARBA" id="ARBA00004651"/>
    </source>
</evidence>
<dbReference type="RefSeq" id="WP_311546828.1">
    <property type="nucleotide sequence ID" value="NZ_JAVREK010000023.1"/>
</dbReference>
<comment type="subcellular location">
    <subcellularLocation>
        <location evidence="1">Cell membrane</location>
        <topology evidence="1">Multi-pass membrane protein</topology>
    </subcellularLocation>
</comment>
<dbReference type="InterPro" id="IPR036640">
    <property type="entry name" value="ABC1_TM_sf"/>
</dbReference>
<reference evidence="10" key="1">
    <citation type="submission" date="2023-07" db="EMBL/GenBank/DDBJ databases">
        <title>30 novel species of actinomycetes from the DSMZ collection.</title>
        <authorList>
            <person name="Nouioui I."/>
        </authorList>
    </citation>
    <scope>NUCLEOTIDE SEQUENCE [LARGE SCALE GENOMIC DNA]</scope>
    <source>
        <strain evidence="10">DSM 45055</strain>
    </source>
</reference>
<evidence type="ECO:0000313" key="10">
    <source>
        <dbReference type="Proteomes" id="UP001183226"/>
    </source>
</evidence>
<evidence type="ECO:0000256" key="3">
    <source>
        <dbReference type="ARBA" id="ARBA00022741"/>
    </source>
</evidence>
<gene>
    <name evidence="9" type="ORF">RM446_19620</name>
</gene>
<evidence type="ECO:0000256" key="2">
    <source>
        <dbReference type="ARBA" id="ARBA00022692"/>
    </source>
</evidence>
<evidence type="ECO:0000256" key="4">
    <source>
        <dbReference type="ARBA" id="ARBA00022840"/>
    </source>
</evidence>
<name>A0ABU2KYL1_9ACTN</name>
<evidence type="ECO:0000313" key="9">
    <source>
        <dbReference type="EMBL" id="MDT0304332.1"/>
    </source>
</evidence>
<evidence type="ECO:0000259" key="8">
    <source>
        <dbReference type="PROSITE" id="PS50893"/>
    </source>
</evidence>
<evidence type="ECO:0000256" key="6">
    <source>
        <dbReference type="ARBA" id="ARBA00023136"/>
    </source>
</evidence>
<dbReference type="Pfam" id="PF00005">
    <property type="entry name" value="ABC_tran"/>
    <property type="match status" value="1"/>
</dbReference>
<dbReference type="InterPro" id="IPR027417">
    <property type="entry name" value="P-loop_NTPase"/>
</dbReference>
<feature type="transmembrane region" description="Helical" evidence="7">
    <location>
        <begin position="208"/>
        <end position="225"/>
    </location>
</feature>
<dbReference type="SUPFAM" id="SSF90123">
    <property type="entry name" value="ABC transporter transmembrane region"/>
    <property type="match status" value="1"/>
</dbReference>
<dbReference type="GO" id="GO:0005524">
    <property type="term" value="F:ATP binding"/>
    <property type="evidence" value="ECO:0007669"/>
    <property type="project" value="UniProtKB-KW"/>
</dbReference>
<dbReference type="Gene3D" id="3.40.50.300">
    <property type="entry name" value="P-loop containing nucleotide triphosphate hydrolases"/>
    <property type="match status" value="1"/>
</dbReference>